<evidence type="ECO:0000313" key="5">
    <source>
        <dbReference type="Proteomes" id="UP000823902"/>
    </source>
</evidence>
<reference evidence="4" key="2">
    <citation type="submission" date="2021-04" db="EMBL/GenBank/DDBJ databases">
        <authorList>
            <person name="Gilroy R."/>
        </authorList>
    </citation>
    <scope>NUCLEOTIDE SEQUENCE</scope>
    <source>
        <strain evidence="4">CHK196-7946</strain>
    </source>
</reference>
<comment type="caution">
    <text evidence="4">The sequence shown here is derived from an EMBL/GenBank/DDBJ whole genome shotgun (WGS) entry which is preliminary data.</text>
</comment>
<dbReference type="Pfam" id="PF23750">
    <property type="entry name" value="RsgI_M"/>
    <property type="match status" value="1"/>
</dbReference>
<feature type="transmembrane region" description="Helical" evidence="2">
    <location>
        <begin position="59"/>
        <end position="78"/>
    </location>
</feature>
<accession>A0A9D2TMU1</accession>
<evidence type="ECO:0000256" key="2">
    <source>
        <dbReference type="SAM" id="Phobius"/>
    </source>
</evidence>
<evidence type="ECO:0000259" key="3">
    <source>
        <dbReference type="Pfam" id="PF23750"/>
    </source>
</evidence>
<dbReference type="EMBL" id="DWVY01000066">
    <property type="protein sequence ID" value="HJC75864.1"/>
    <property type="molecule type" value="Genomic_DNA"/>
</dbReference>
<keyword evidence="2" id="KW-0472">Membrane</keyword>
<dbReference type="AlphaFoldDB" id="A0A9D2TMU1"/>
<keyword evidence="2" id="KW-0812">Transmembrane</keyword>
<organism evidence="4 5">
    <name type="scientific">Candidatus Mediterraneibacter faecavium</name>
    <dbReference type="NCBI Taxonomy" id="2838668"/>
    <lineage>
        <taxon>Bacteria</taxon>
        <taxon>Bacillati</taxon>
        <taxon>Bacillota</taxon>
        <taxon>Clostridia</taxon>
        <taxon>Lachnospirales</taxon>
        <taxon>Lachnospiraceae</taxon>
        <taxon>Mediterraneibacter</taxon>
    </lineage>
</organism>
<dbReference type="InterPro" id="IPR055431">
    <property type="entry name" value="RsgI_M"/>
</dbReference>
<feature type="compositionally biased region" description="Low complexity" evidence="1">
    <location>
        <begin position="288"/>
        <end position="312"/>
    </location>
</feature>
<gene>
    <name evidence="4" type="ORF">H9697_13130</name>
</gene>
<feature type="region of interest" description="Disordered" evidence="1">
    <location>
        <begin position="197"/>
        <end position="319"/>
    </location>
</feature>
<proteinExistence type="predicted"/>
<sequence length="319" mass="34344">MEKETNYLVVEVHNAYAVVLDNGGRFIKAANCGYEVGDTIDSIIPMVYPQDKRKRANTIIRLAASIAACICLGIFGIYEYQYVYTEYGSIHMQINPEVEITLSRSGRVLDVEGENEDGKELVRDYEYKGKDKETVVDELADLAIEQQYLADAGRISIEVDARSDEWVRKMETELSKELNSYLQGQGITIEVIVGPMEDEDDTESKEILEKPQSVTIPIPEMTDQTDDSAAGSDYSGDDGVTDYAAPSGTTSAPAAPSSSAPAPAPVQSDPGDDSGGDSSYGGGDNSDDSSGNSPYDSQGNSSYGDSSYSGSDGDNDDDD</sequence>
<reference evidence="4" key="1">
    <citation type="journal article" date="2021" name="PeerJ">
        <title>Extensive microbial diversity within the chicken gut microbiome revealed by metagenomics and culture.</title>
        <authorList>
            <person name="Gilroy R."/>
            <person name="Ravi A."/>
            <person name="Getino M."/>
            <person name="Pursley I."/>
            <person name="Horton D.L."/>
            <person name="Alikhan N.F."/>
            <person name="Baker D."/>
            <person name="Gharbi K."/>
            <person name="Hall N."/>
            <person name="Watson M."/>
            <person name="Adriaenssens E.M."/>
            <person name="Foster-Nyarko E."/>
            <person name="Jarju S."/>
            <person name="Secka A."/>
            <person name="Antonio M."/>
            <person name="Oren A."/>
            <person name="Chaudhuri R.R."/>
            <person name="La Ragione R."/>
            <person name="Hildebrand F."/>
            <person name="Pallen M.J."/>
        </authorList>
    </citation>
    <scope>NUCLEOTIDE SEQUENCE</scope>
    <source>
        <strain evidence="4">CHK196-7946</strain>
    </source>
</reference>
<protein>
    <recommendedName>
        <fullName evidence="3">Anti-sigma factor RsgI-like middle domain-containing protein</fullName>
    </recommendedName>
</protein>
<evidence type="ECO:0000313" key="4">
    <source>
        <dbReference type="EMBL" id="HJC75864.1"/>
    </source>
</evidence>
<feature type="compositionally biased region" description="Low complexity" evidence="1">
    <location>
        <begin position="241"/>
        <end position="261"/>
    </location>
</feature>
<evidence type="ECO:0000256" key="1">
    <source>
        <dbReference type="SAM" id="MobiDB-lite"/>
    </source>
</evidence>
<keyword evidence="2" id="KW-1133">Transmembrane helix</keyword>
<dbReference type="Proteomes" id="UP000823902">
    <property type="component" value="Unassembled WGS sequence"/>
</dbReference>
<name>A0A9D2TMU1_9FIRM</name>
<feature type="domain" description="Anti-sigma factor RsgI-like middle" evidence="3">
    <location>
        <begin position="87"/>
        <end position="207"/>
    </location>
</feature>